<dbReference type="AlphaFoldDB" id="B7J8K6"/>
<dbReference type="eggNOG" id="ENOG50300U0">
    <property type="taxonomic scope" value="Bacteria"/>
</dbReference>
<organism evidence="2 3">
    <name type="scientific">Acidithiobacillus ferrooxidans (strain ATCC 23270 / DSM 14882 / CIP 104768 / NCIMB 8455)</name>
    <name type="common">Ferrobacillus ferrooxidans (strain ATCC 23270)</name>
    <dbReference type="NCBI Taxonomy" id="243159"/>
    <lineage>
        <taxon>Bacteria</taxon>
        <taxon>Pseudomonadati</taxon>
        <taxon>Pseudomonadota</taxon>
        <taxon>Acidithiobacillia</taxon>
        <taxon>Acidithiobacillales</taxon>
        <taxon>Acidithiobacillaceae</taxon>
        <taxon>Acidithiobacillus</taxon>
    </lineage>
</organism>
<dbReference type="HOGENOM" id="CLU_2091499_0_0_6"/>
<dbReference type="Proteomes" id="UP000001362">
    <property type="component" value="Chromosome"/>
</dbReference>
<evidence type="ECO:0000256" key="1">
    <source>
        <dbReference type="SAM" id="SignalP"/>
    </source>
</evidence>
<evidence type="ECO:0000313" key="2">
    <source>
        <dbReference type="EMBL" id="ACK79391.1"/>
    </source>
</evidence>
<keyword evidence="1" id="KW-0732">Signal</keyword>
<reference evidence="2 3" key="1">
    <citation type="journal article" date="2008" name="BMC Genomics">
        <title>Acidithiobacillus ferrooxidans metabolism: from genome sequence to industrial applications.</title>
        <authorList>
            <person name="Valdes J."/>
            <person name="Pedroso I."/>
            <person name="Quatrini R."/>
            <person name="Dodson R.J."/>
            <person name="Tettelin H."/>
            <person name="Blake R.II."/>
            <person name="Eisen J.A."/>
            <person name="Holmes D.S."/>
        </authorList>
    </citation>
    <scope>NUCLEOTIDE SEQUENCE [LARGE SCALE GENOMIC DNA]</scope>
    <source>
        <strain evidence="3">ATCC 23270 / DSM 14882 / CIP 104768 / NCIMB 8455</strain>
    </source>
</reference>
<dbReference type="EMBL" id="CP001219">
    <property type="protein sequence ID" value="ACK79391.1"/>
    <property type="molecule type" value="Genomic_DNA"/>
</dbReference>
<dbReference type="KEGG" id="afr:AFE_2780"/>
<sequence length="130" mass="13965">MRNFRLFVRRIAFMVLLLLLPWILAPVDAAPAPCALSMTGVTAHGKQMPRCEQTLGAPAQQQGTCLTACCHHDMMTLVAESADNITPAMSAFAVSVASRRTLPSPKPAPHFLHVAVHAGIPPLSAVRFLI</sequence>
<keyword evidence="3" id="KW-1185">Reference proteome</keyword>
<evidence type="ECO:0000313" key="3">
    <source>
        <dbReference type="Proteomes" id="UP000001362"/>
    </source>
</evidence>
<protein>
    <submittedName>
        <fullName evidence="2">Uncharacterized protein</fullName>
    </submittedName>
</protein>
<proteinExistence type="predicted"/>
<feature type="signal peptide" evidence="1">
    <location>
        <begin position="1"/>
        <end position="29"/>
    </location>
</feature>
<gene>
    <name evidence="2" type="ordered locus">AFE_2780</name>
</gene>
<dbReference type="PaxDb" id="243159-AFE_2780"/>
<accession>B7J8K6</accession>
<name>B7J8K6_ACIF2</name>
<feature type="chain" id="PRO_5002858037" evidence="1">
    <location>
        <begin position="30"/>
        <end position="130"/>
    </location>
</feature>